<dbReference type="AlphaFoldDB" id="A0A9W6U2F1"/>
<keyword evidence="2" id="KW-1185">Reference proteome</keyword>
<sequence>MILTLMRVFGEDTVATMLEAAKKVPRTEAIATNLQKDRLNAWLRIEKSVDDVFMHLRLSTAADLTDPRFSVLSKYADFVKAKTGKSNDSVKTSILLQMVAAWNNPSKSSAEREALKKQYLSWRSDYHWDFL</sequence>
<protein>
    <submittedName>
        <fullName evidence="1">Unnamed protein product</fullName>
    </submittedName>
</protein>
<organism evidence="1 2">
    <name type="scientific">Phytophthora lilii</name>
    <dbReference type="NCBI Taxonomy" id="2077276"/>
    <lineage>
        <taxon>Eukaryota</taxon>
        <taxon>Sar</taxon>
        <taxon>Stramenopiles</taxon>
        <taxon>Oomycota</taxon>
        <taxon>Peronosporomycetes</taxon>
        <taxon>Peronosporales</taxon>
        <taxon>Peronosporaceae</taxon>
        <taxon>Phytophthora</taxon>
    </lineage>
</organism>
<name>A0A9W6U2F1_9STRA</name>
<dbReference type="Proteomes" id="UP001165083">
    <property type="component" value="Unassembled WGS sequence"/>
</dbReference>
<accession>A0A9W6U2F1</accession>
<dbReference type="EMBL" id="BSXW01000524">
    <property type="protein sequence ID" value="GMF24623.1"/>
    <property type="molecule type" value="Genomic_DNA"/>
</dbReference>
<reference evidence="1" key="1">
    <citation type="submission" date="2023-04" db="EMBL/GenBank/DDBJ databases">
        <title>Phytophthora lilii NBRC 32176.</title>
        <authorList>
            <person name="Ichikawa N."/>
            <person name="Sato H."/>
            <person name="Tonouchi N."/>
        </authorList>
    </citation>
    <scope>NUCLEOTIDE SEQUENCE</scope>
    <source>
        <strain evidence="1">NBRC 32176</strain>
    </source>
</reference>
<comment type="caution">
    <text evidence="1">The sequence shown here is derived from an EMBL/GenBank/DDBJ whole genome shotgun (WGS) entry which is preliminary data.</text>
</comment>
<evidence type="ECO:0000313" key="2">
    <source>
        <dbReference type="Proteomes" id="UP001165083"/>
    </source>
</evidence>
<gene>
    <name evidence="1" type="ORF">Plil01_001011200</name>
</gene>
<proteinExistence type="predicted"/>
<evidence type="ECO:0000313" key="1">
    <source>
        <dbReference type="EMBL" id="GMF24623.1"/>
    </source>
</evidence>
<dbReference type="OrthoDB" id="127800at2759"/>